<dbReference type="PRINTS" id="PR00359">
    <property type="entry name" value="BP450"/>
</dbReference>
<accession>A0ABU3UEZ3</accession>
<reference evidence="3 4" key="1">
    <citation type="submission" date="2023-02" db="EMBL/GenBank/DDBJ databases">
        <authorList>
            <person name="Maleckis M."/>
        </authorList>
    </citation>
    <scope>NUCLEOTIDE SEQUENCE [LARGE SCALE GENOMIC DNA]</scope>
    <source>
        <strain evidence="3 4">P8-A2</strain>
    </source>
</reference>
<dbReference type="Pfam" id="PF00067">
    <property type="entry name" value="p450"/>
    <property type="match status" value="1"/>
</dbReference>
<dbReference type="PROSITE" id="PS00086">
    <property type="entry name" value="CYTOCHROME_P450"/>
    <property type="match status" value="1"/>
</dbReference>
<dbReference type="CDD" id="cd11033">
    <property type="entry name" value="CYP142-like"/>
    <property type="match status" value="1"/>
</dbReference>
<dbReference type="PANTHER" id="PTHR46696">
    <property type="entry name" value="P450, PUTATIVE (EUROFUNG)-RELATED"/>
    <property type="match status" value="1"/>
</dbReference>
<dbReference type="PANTHER" id="PTHR46696:SF4">
    <property type="entry name" value="BIOTIN BIOSYNTHESIS CYTOCHROME P450"/>
    <property type="match status" value="1"/>
</dbReference>
<organism evidence="3 4">
    <name type="scientific">Streptomyces mirabilis</name>
    <dbReference type="NCBI Taxonomy" id="68239"/>
    <lineage>
        <taxon>Bacteria</taxon>
        <taxon>Bacillati</taxon>
        <taxon>Actinomycetota</taxon>
        <taxon>Actinomycetes</taxon>
        <taxon>Kitasatosporales</taxon>
        <taxon>Streptomycetaceae</taxon>
        <taxon>Streptomyces</taxon>
    </lineage>
</organism>
<dbReference type="EMBL" id="JARAKF010000001">
    <property type="protein sequence ID" value="MDU8992474.1"/>
    <property type="molecule type" value="Genomic_DNA"/>
</dbReference>
<evidence type="ECO:0000313" key="4">
    <source>
        <dbReference type="Proteomes" id="UP001257627"/>
    </source>
</evidence>
<dbReference type="Proteomes" id="UP001257627">
    <property type="component" value="Unassembled WGS sequence"/>
</dbReference>
<dbReference type="InterPro" id="IPR017972">
    <property type="entry name" value="Cyt_P450_CS"/>
</dbReference>
<keyword evidence="2" id="KW-0479">Metal-binding</keyword>
<dbReference type="InterPro" id="IPR001128">
    <property type="entry name" value="Cyt_P450"/>
</dbReference>
<gene>
    <name evidence="3" type="ORF">PU648_08900</name>
</gene>
<evidence type="ECO:0000313" key="3">
    <source>
        <dbReference type="EMBL" id="MDU8992474.1"/>
    </source>
</evidence>
<keyword evidence="2" id="KW-0560">Oxidoreductase</keyword>
<sequence length="406" mass="44324">MAPCASSAAALSLDLTDAETFVDHDPHAYFREVRRGRPVYWHEAPGPRSGFWVVAGYEDVVAAYSDADALRSARGTVLDVLLAGDDSAGGKMLAVTDGPRHRAMRSVMWRSFTPRALEAVARQVRSRAQRLVREVTGAGAFDFAAEVAEHIPMNTICDLLAVPEVDRGRLLGWNKKTLSAEAAGADPLDALQARNEIVLYFMDLARERRADPGDDVVSVLACAKVDDEPFTLEEVALNCYSIMLGGDESSRVSAISTVRALAEHPHQWRALKAGQVSLDSAVEEALRWATPAMYFARTAHHDLVLGGRHIRGGDIVTLWNISANNDERVFHEPRSFDLARFPNKHVAFGHGRHFCLGAHLGRIELRALLEALMVSVGAVEQDGVPNRIHSSLLHGHSSLPVVLRAG</sequence>
<proteinExistence type="inferred from homology"/>
<dbReference type="InterPro" id="IPR002397">
    <property type="entry name" value="Cyt_P450_B"/>
</dbReference>
<dbReference type="Gene3D" id="1.10.630.10">
    <property type="entry name" value="Cytochrome P450"/>
    <property type="match status" value="1"/>
</dbReference>
<keyword evidence="2" id="KW-0503">Monooxygenase</keyword>
<keyword evidence="2" id="KW-0408">Iron</keyword>
<name>A0ABU3UEZ3_9ACTN</name>
<protein>
    <submittedName>
        <fullName evidence="3">Cytochrome P450</fullName>
    </submittedName>
</protein>
<comment type="similarity">
    <text evidence="1 2">Belongs to the cytochrome P450 family.</text>
</comment>
<evidence type="ECO:0000256" key="2">
    <source>
        <dbReference type="RuleBase" id="RU000461"/>
    </source>
</evidence>
<dbReference type="InterPro" id="IPR036396">
    <property type="entry name" value="Cyt_P450_sf"/>
</dbReference>
<dbReference type="SUPFAM" id="SSF48264">
    <property type="entry name" value="Cytochrome P450"/>
    <property type="match status" value="1"/>
</dbReference>
<keyword evidence="4" id="KW-1185">Reference proteome</keyword>
<evidence type="ECO:0000256" key="1">
    <source>
        <dbReference type="ARBA" id="ARBA00010617"/>
    </source>
</evidence>
<keyword evidence="2" id="KW-0349">Heme</keyword>
<dbReference type="RefSeq" id="WP_143610085.1">
    <property type="nucleotide sequence ID" value="NZ_CP107955.1"/>
</dbReference>
<comment type="caution">
    <text evidence="3">The sequence shown here is derived from an EMBL/GenBank/DDBJ whole genome shotgun (WGS) entry which is preliminary data.</text>
</comment>